<evidence type="ECO:0000256" key="1">
    <source>
        <dbReference type="ARBA" id="ARBA00022729"/>
    </source>
</evidence>
<dbReference type="Pfam" id="PF00326">
    <property type="entry name" value="Peptidase_S9"/>
    <property type="match status" value="1"/>
</dbReference>
<sequence>MIENTYLDQLIGAARITDLTANRNGDVVASVRTLSSDGSKYRNQLFSMGVAGENFSYWPLTASDSGAQLLALSAAGEIYFSLDKEIDGAEFDCEKGVYSLPRRGEPQLAFTFPGGIDHLEVRGRASGELFIFSADAVDRDFESAAQLIDDRKKQGVSAVLHDEFPTRFWDKDKGIGEKALFVKELDKRIRRIELPSGVLTDFTVDRTGRRAMVNIKRELRGVHERNHIFLVDLFGKEETVLLCEGNERESFEVANFSPSDRRAFIYRHSHWLQDQTMKVELCIYDFEKKELTTQLCDQDIWVTKAVWIDDNNFAAVADYQGASAIFRSVVDGESKQLTDDQNNYSSLNYSRGRLVALCDNHQQAPYPVRINDDTGTVSDFPDAPVNKFTAPGRLEKLTTVVEDGTSITSWLALPEHSDGPLPLVVFAHGGPWGSWNAWTYRWNPWVFTEAGFAVLLPDPGISTGYGQQMIERGGHSIGAEPYADIMAVIDDVVQREDIDGERMAFMGGSYGGYMTNWVAGQQGERFKCYVTHASIWNQEHMYFTTDNGGWHEWMWESEDNVRNIYSPHQFAQNIQAPMLVIHGDKDYRVPISQAHMLWFDLKRYSSHLDHKFLYFPDEGHWILRPGNSKIWYQTVLAFLKKHVMGEEFEAPRLLGNPHPQGRYQKPEEQVVTSMLPIIQPVPEFLPEHQSGKDE</sequence>
<dbReference type="SUPFAM" id="SSF53474">
    <property type="entry name" value="alpha/beta-Hydrolases"/>
    <property type="match status" value="1"/>
</dbReference>
<dbReference type="PANTHER" id="PTHR42776">
    <property type="entry name" value="SERINE PEPTIDASE S9 FAMILY MEMBER"/>
    <property type="match status" value="1"/>
</dbReference>
<gene>
    <name evidence="4" type="ORF">IDM48_03710</name>
</gene>
<evidence type="ECO:0000313" key="5">
    <source>
        <dbReference type="Proteomes" id="UP000516421"/>
    </source>
</evidence>
<keyword evidence="2" id="KW-0378">Hydrolase</keyword>
<dbReference type="InterPro" id="IPR029058">
    <property type="entry name" value="AB_hydrolase_fold"/>
</dbReference>
<name>A0A7H2BLI2_9MICC</name>
<dbReference type="AlphaFoldDB" id="A0A7H2BLI2"/>
<proteinExistence type="predicted"/>
<accession>A0A7H2BLI2</accession>
<evidence type="ECO:0000256" key="2">
    <source>
        <dbReference type="ARBA" id="ARBA00022801"/>
    </source>
</evidence>
<evidence type="ECO:0000259" key="3">
    <source>
        <dbReference type="Pfam" id="PF00326"/>
    </source>
</evidence>
<keyword evidence="1" id="KW-0732">Signal</keyword>
<dbReference type="SUPFAM" id="SSF82171">
    <property type="entry name" value="DPP6 N-terminal domain-like"/>
    <property type="match status" value="1"/>
</dbReference>
<dbReference type="GO" id="GO:0004252">
    <property type="term" value="F:serine-type endopeptidase activity"/>
    <property type="evidence" value="ECO:0007669"/>
    <property type="project" value="TreeGrafter"/>
</dbReference>
<reference evidence="4 5" key="1">
    <citation type="submission" date="2020-09" db="EMBL/GenBank/DDBJ databases">
        <title>Investigation of environmental microbe.</title>
        <authorList>
            <person name="Ou Y."/>
            <person name="Kang Q."/>
        </authorList>
    </citation>
    <scope>NUCLEOTIDE SEQUENCE [LARGE SCALE GENOMIC DNA]</scope>
    <source>
        <strain evidence="4 5">KJZ-9</strain>
    </source>
</reference>
<dbReference type="KEGG" id="rama:IDM48_03710"/>
<dbReference type="GO" id="GO:0006508">
    <property type="term" value="P:proteolysis"/>
    <property type="evidence" value="ECO:0007669"/>
    <property type="project" value="InterPro"/>
</dbReference>
<dbReference type="PANTHER" id="PTHR42776:SF13">
    <property type="entry name" value="DIPEPTIDYL-PEPTIDASE 5"/>
    <property type="match status" value="1"/>
</dbReference>
<protein>
    <submittedName>
        <fullName evidence="4">S9 family peptidase</fullName>
    </submittedName>
</protein>
<dbReference type="RefSeq" id="WP_202939905.1">
    <property type="nucleotide sequence ID" value="NZ_CP061538.1"/>
</dbReference>
<organism evidence="4 5">
    <name type="scientific">Rothia amarae</name>
    <dbReference type="NCBI Taxonomy" id="169480"/>
    <lineage>
        <taxon>Bacteria</taxon>
        <taxon>Bacillati</taxon>
        <taxon>Actinomycetota</taxon>
        <taxon>Actinomycetes</taxon>
        <taxon>Micrococcales</taxon>
        <taxon>Micrococcaceae</taxon>
        <taxon>Rothia</taxon>
    </lineage>
</organism>
<dbReference type="Proteomes" id="UP000516421">
    <property type="component" value="Chromosome"/>
</dbReference>
<feature type="domain" description="Peptidase S9 prolyl oligopeptidase catalytic" evidence="3">
    <location>
        <begin position="438"/>
        <end position="643"/>
    </location>
</feature>
<evidence type="ECO:0000313" key="4">
    <source>
        <dbReference type="EMBL" id="QNV40528.2"/>
    </source>
</evidence>
<dbReference type="Gene3D" id="3.40.50.1820">
    <property type="entry name" value="alpha/beta hydrolase"/>
    <property type="match status" value="1"/>
</dbReference>
<keyword evidence="5" id="KW-1185">Reference proteome</keyword>
<dbReference type="EMBL" id="CP061538">
    <property type="protein sequence ID" value="QNV40528.2"/>
    <property type="molecule type" value="Genomic_DNA"/>
</dbReference>
<dbReference type="InterPro" id="IPR001375">
    <property type="entry name" value="Peptidase_S9_cat"/>
</dbReference>